<dbReference type="HOGENOM" id="CLU_184317_0_0_4"/>
<proteinExistence type="predicted"/>
<organism evidence="2 3">
    <name type="scientific">Polynucleobacter duraquae</name>
    <dbReference type="NCBI Taxonomy" id="1835254"/>
    <lineage>
        <taxon>Bacteria</taxon>
        <taxon>Pseudomonadati</taxon>
        <taxon>Pseudomonadota</taxon>
        <taxon>Betaproteobacteria</taxon>
        <taxon>Burkholderiales</taxon>
        <taxon>Burkholderiaceae</taxon>
        <taxon>Polynucleobacter</taxon>
    </lineage>
</organism>
<keyword evidence="1" id="KW-1133">Transmembrane helix</keyword>
<dbReference type="RefSeq" id="WP_046330645.1">
    <property type="nucleotide sequence ID" value="NZ_CP007501.1"/>
</dbReference>
<feature type="transmembrane region" description="Helical" evidence="1">
    <location>
        <begin position="14"/>
        <end position="38"/>
    </location>
</feature>
<dbReference type="PATRIC" id="fig|576611.7.peg.1646"/>
<keyword evidence="3" id="KW-1185">Reference proteome</keyword>
<evidence type="ECO:0008006" key="4">
    <source>
        <dbReference type="Google" id="ProtNLM"/>
    </source>
</evidence>
<evidence type="ECO:0000313" key="3">
    <source>
        <dbReference type="Proteomes" id="UP000061135"/>
    </source>
</evidence>
<keyword evidence="1" id="KW-0812">Transmembrane</keyword>
<accession>A0A0E3V1A2</accession>
<sequence>MSEHESNKPWFKQLWPWLLISGPALAAIGCVITIYLAVNLYSDKPVRDGVVKRGLKVEQLKVEQDRK</sequence>
<evidence type="ECO:0000313" key="2">
    <source>
        <dbReference type="EMBL" id="AKD25954.1"/>
    </source>
</evidence>
<dbReference type="STRING" id="1835254.CL55_00016210"/>
<dbReference type="Proteomes" id="UP000061135">
    <property type="component" value="Chromosome"/>
</dbReference>
<gene>
    <name evidence="2" type="ORF">CL55_00016210</name>
</gene>
<evidence type="ECO:0000256" key="1">
    <source>
        <dbReference type="SAM" id="Phobius"/>
    </source>
</evidence>
<protein>
    <recommendedName>
        <fullName evidence="4">FixH</fullName>
    </recommendedName>
</protein>
<dbReference type="AlphaFoldDB" id="A0A0E3V1A2"/>
<dbReference type="KEGG" id="pdq:CL55_00016210"/>
<name>A0A0E3V1A2_9BURK</name>
<dbReference type="EMBL" id="CP007501">
    <property type="protein sequence ID" value="AKD25954.1"/>
    <property type="molecule type" value="Genomic_DNA"/>
</dbReference>
<keyword evidence="1" id="KW-0472">Membrane</keyword>
<reference evidence="2 3" key="1">
    <citation type="submission" date="2014-03" db="EMBL/GenBank/DDBJ databases">
        <title>Genome of Polynucleobacter strain MWH-MoK4.</title>
        <authorList>
            <person name="Hahn M.W."/>
        </authorList>
    </citation>
    <scope>NUCLEOTIDE SEQUENCE [LARGE SCALE GENOMIC DNA]</scope>
    <source>
        <strain evidence="2 3">MWH-MoK4</strain>
    </source>
</reference>